<gene>
    <name evidence="1" type="ORF">BQ8794_240045</name>
</gene>
<organism evidence="1 2">
    <name type="scientific">Mesorhizobium prunaredense</name>
    <dbReference type="NCBI Taxonomy" id="1631249"/>
    <lineage>
        <taxon>Bacteria</taxon>
        <taxon>Pseudomonadati</taxon>
        <taxon>Pseudomonadota</taxon>
        <taxon>Alphaproteobacteria</taxon>
        <taxon>Hyphomicrobiales</taxon>
        <taxon>Phyllobacteriaceae</taxon>
        <taxon>Mesorhizobium</taxon>
    </lineage>
</organism>
<keyword evidence="2" id="KW-1185">Reference proteome</keyword>
<evidence type="ECO:0000313" key="1">
    <source>
        <dbReference type="EMBL" id="SIT55838.1"/>
    </source>
</evidence>
<dbReference type="Proteomes" id="UP000188388">
    <property type="component" value="Unassembled WGS sequence"/>
</dbReference>
<name>A0A1R3VAM0_9HYPH</name>
<proteinExistence type="predicted"/>
<dbReference type="AlphaFoldDB" id="A0A1R3VAM0"/>
<dbReference type="EMBL" id="FTPD01000017">
    <property type="protein sequence ID" value="SIT55838.1"/>
    <property type="molecule type" value="Genomic_DNA"/>
</dbReference>
<sequence>MASFAVVITTQIHKVQKGVRIELSSFNTSTIGGFSSAAHAGQAAKSLEFHNVACDRDAWVVQLTD</sequence>
<reference evidence="2" key="1">
    <citation type="submission" date="2017-01" db="EMBL/GenBank/DDBJ databases">
        <authorList>
            <person name="Brunel B."/>
        </authorList>
    </citation>
    <scope>NUCLEOTIDE SEQUENCE [LARGE SCALE GENOMIC DNA]</scope>
</reference>
<protein>
    <submittedName>
        <fullName evidence="1">Uncharacterized protein</fullName>
    </submittedName>
</protein>
<evidence type="ECO:0000313" key="2">
    <source>
        <dbReference type="Proteomes" id="UP000188388"/>
    </source>
</evidence>
<dbReference type="STRING" id="1631249.BQ8794_240045"/>
<accession>A0A1R3VAM0</accession>